<dbReference type="SUPFAM" id="SSF53448">
    <property type="entry name" value="Nucleotide-diphospho-sugar transferases"/>
    <property type="match status" value="2"/>
</dbReference>
<dbReference type="Proteomes" id="UP001500575">
    <property type="component" value="Unassembled WGS sequence"/>
</dbReference>
<evidence type="ECO:0000313" key="3">
    <source>
        <dbReference type="Proteomes" id="UP001500575"/>
    </source>
</evidence>
<dbReference type="InterPro" id="IPR029044">
    <property type="entry name" value="Nucleotide-diphossugar_trans"/>
</dbReference>
<evidence type="ECO:0000259" key="1">
    <source>
        <dbReference type="Pfam" id="PF00535"/>
    </source>
</evidence>
<evidence type="ECO:0000313" key="2">
    <source>
        <dbReference type="EMBL" id="GAA2134148.1"/>
    </source>
</evidence>
<keyword evidence="3" id="KW-1185">Reference proteome</keyword>
<dbReference type="InterPro" id="IPR001173">
    <property type="entry name" value="Glyco_trans_2-like"/>
</dbReference>
<feature type="domain" description="Glycosyltransferase 2-like" evidence="1">
    <location>
        <begin position="435"/>
        <end position="548"/>
    </location>
</feature>
<dbReference type="Pfam" id="PF00535">
    <property type="entry name" value="Glycos_transf_2"/>
    <property type="match status" value="1"/>
</dbReference>
<dbReference type="RefSeq" id="WP_344305662.1">
    <property type="nucleotide sequence ID" value="NZ_BAAAQQ010000014.1"/>
</dbReference>
<gene>
    <name evidence="2" type="ORF">GCM10009843_40340</name>
</gene>
<organism evidence="2 3">
    <name type="scientific">Nocardioides bigeumensis</name>
    <dbReference type="NCBI Taxonomy" id="433657"/>
    <lineage>
        <taxon>Bacteria</taxon>
        <taxon>Bacillati</taxon>
        <taxon>Actinomycetota</taxon>
        <taxon>Actinomycetes</taxon>
        <taxon>Propionibacteriales</taxon>
        <taxon>Nocardioidaceae</taxon>
        <taxon>Nocardioides</taxon>
    </lineage>
</organism>
<accession>A0ABN2YYU6</accession>
<reference evidence="2 3" key="1">
    <citation type="journal article" date="2019" name="Int. J. Syst. Evol. Microbiol.">
        <title>The Global Catalogue of Microorganisms (GCM) 10K type strain sequencing project: providing services to taxonomists for standard genome sequencing and annotation.</title>
        <authorList>
            <consortium name="The Broad Institute Genomics Platform"/>
            <consortium name="The Broad Institute Genome Sequencing Center for Infectious Disease"/>
            <person name="Wu L."/>
            <person name="Ma J."/>
        </authorList>
    </citation>
    <scope>NUCLEOTIDE SEQUENCE [LARGE SCALE GENOMIC DNA]</scope>
    <source>
        <strain evidence="2 3">JCM 16021</strain>
    </source>
</reference>
<name>A0ABN2YYU6_9ACTN</name>
<dbReference type="EMBL" id="BAAAQQ010000014">
    <property type="protein sequence ID" value="GAA2134148.1"/>
    <property type="molecule type" value="Genomic_DNA"/>
</dbReference>
<proteinExistence type="predicted"/>
<sequence length="709" mass="76459">MRSGLRGVGGERRSPAMVLLRSGIFDAEYYSAAVGEVFPDRRAAARHCVDLGMPARLSPTPFVSLGYLPRRVQLAWTKGNVGKVLGYLQDEKNWGEPFGPLFHPRVHVARVEAEHGGRPEELRTLGPLAHFLATATPHTPMPVAPGGSAAPPTYAVAREALLAHARLVDAQERDLPGTELSVHEAGATPWRRGQPPLPMQGPGGPLVTVVAPLQPTPAAVSAAELILQGQTLHRWELLLVGDPGGRELPLRDGRARVVPASPDADWRNIGLAEARGTYVAFLMPGHHWRPDFLLGAVQWLNDSGHEAGHAAVSLHDATGQVTVMAGSADLPTLRAGGWIDVGTLVCRTEAALAVGGFEPGSRLGADPELAIRLASRGRLDAFPFVASDRMVDVLPQRQSTAAGADGDWLAVIGHAWVDWDAVRTRATERVPGRVSVVVPTFNDARMTGDAVETLLATTSVPDIEVTVVDNGSPTELGQELTARFVGEDRVHYRRLPINLNFAIACNVGFAESTGTRVVFLNNDTRSDTDWLPAVLAHLDDPLVAGAQPVLLYPDATIQTAGTVFPYPDGLACHFLVGRPYLDALPTAEMTFHAATAAALVMRAEDLAALEGFDPHYVNGMEDVDLCLRARELRPGGFRVEPRSSVVHLEGKTPGRGKRIPQNRQFFMERWHGRLPGPEIDKYERAGFTLVRLDDDGQPIPSPRPVIAAR</sequence>
<dbReference type="PANTHER" id="PTHR43179:SF7">
    <property type="entry name" value="RHAMNOSYLTRANSFERASE WBBL"/>
    <property type="match status" value="1"/>
</dbReference>
<comment type="caution">
    <text evidence="2">The sequence shown here is derived from an EMBL/GenBank/DDBJ whole genome shotgun (WGS) entry which is preliminary data.</text>
</comment>
<dbReference type="Gene3D" id="3.90.550.10">
    <property type="entry name" value="Spore Coat Polysaccharide Biosynthesis Protein SpsA, Chain A"/>
    <property type="match status" value="2"/>
</dbReference>
<dbReference type="PANTHER" id="PTHR43179">
    <property type="entry name" value="RHAMNOSYLTRANSFERASE WBBL"/>
    <property type="match status" value="1"/>
</dbReference>
<protein>
    <recommendedName>
        <fullName evidence="1">Glycosyltransferase 2-like domain-containing protein</fullName>
    </recommendedName>
</protein>